<gene>
    <name evidence="5" type="ORF">M5D96_007223</name>
</gene>
<feature type="domain" description="Protein TsetseEP" evidence="4">
    <location>
        <begin position="761"/>
        <end position="813"/>
    </location>
</feature>
<sequence length="1054" mass="114560">KLCVVLLAIGLSQIVALPSPSLQINHPSTNFLQYLIQSRDLANGNGDHSIDCLGYYIPLINEGVTACLEQAALEISQINDSTKDDRDAIDASALSSCDALKVCSEKEAAEDYFECYSEAGSNSTKSMFAISANASELLAFVKEEVRLIQVNEYVCTNKTQRSRALNPQLLSQNLRLIPPQLYQNPRLIPHLLSQNLRLIPPQLYQNSRLIPQLSQNPRLIPPPTSQNPQQVPKFAIALCLLLATSGFALVPKHSDDLISMLTRQQFAVRALMAAPEARDDSTLISDCFNHYLEEQTNYTGCLRTAQMGRDELTNESASEREALLDRTNSMCSRLTQCDELVDGLKFFDCYRNASSDSYKVMFTLNSDSSLDFNRISAKYSVIETDLTACVDMARVDYAHDMDSCDESLTVCLNGGDCSHHSCSHHSCSQHSCSNHSCSYHSCSHHSCSHYSCSHHSCSHHSCSHHSCSHHSCSHNSCSHHSCTHHSCSHHSCSHYSSAPTTAAPTTAAPTTAAPTTAAPTTAGSTTAAPTTAAPTTAAPTTAAPTTAVPTTAAPTTAAPTTERPPEEDINRSIPLARRGGFIGGFDWPTPEPDLGIDECHDEFTIACANASMVYSDSYDLCELNANETIIHLEVDVELERLQIELASGAVCGNMRICDTLGTRNLDILTEISYNASRSYTRLHEDYDAVQRTFLLCSLDAQKNYMEDLREAHRELTQCRSEIDELSEYRAKPNVQLQLQSALDQYLVHARNLDATVSADVTTQCFNLYLPMLNEVAATFSSSYQGCISTANAETANLTAQADQQQKIYQSEANSDVSVIYDIATNAASSASSLSMGIQAIQATEYQCTNTTESNYVRDTAATYDLLDSCLKYGVPTTSSAAPSSSSPCFNLYMPMLNEVAATFSSSYQGCISTANAQTANLTAQADQQQKTYQSEVSSLCSAFTACDSNNDTTNFFNCYASAAEGDVSMMYDISSQAASSASSLTMGIQAIQDTQYQCTNATENKYVRDTASTYDLLDSCLKYGVPTTTTAPTTPTPSSAPLTSTSDGPFYFDL</sequence>
<accession>A0A9Q0BQ85</accession>
<feature type="region of interest" description="Disordered" evidence="2">
    <location>
        <begin position="503"/>
        <end position="573"/>
    </location>
</feature>
<name>A0A9Q0BQ85_9MUSC</name>
<evidence type="ECO:0000256" key="1">
    <source>
        <dbReference type="SAM" id="Coils"/>
    </source>
</evidence>
<feature type="coiled-coil region" evidence="1">
    <location>
        <begin position="701"/>
        <end position="728"/>
    </location>
</feature>
<evidence type="ECO:0000313" key="5">
    <source>
        <dbReference type="EMBL" id="KAI8039799.1"/>
    </source>
</evidence>
<protein>
    <recommendedName>
        <fullName evidence="4">Protein TsetseEP domain-containing protein</fullName>
    </recommendedName>
</protein>
<dbReference type="EMBL" id="JAMKOV010000005">
    <property type="protein sequence ID" value="KAI8039799.1"/>
    <property type="molecule type" value="Genomic_DNA"/>
</dbReference>
<feature type="chain" id="PRO_5040210541" description="Protein TsetseEP domain-containing protein" evidence="3">
    <location>
        <begin position="17"/>
        <end position="1054"/>
    </location>
</feature>
<evidence type="ECO:0000256" key="3">
    <source>
        <dbReference type="SAM" id="SignalP"/>
    </source>
</evidence>
<feature type="domain" description="Protein TsetseEP" evidence="4">
    <location>
        <begin position="286"/>
        <end position="393"/>
    </location>
</feature>
<dbReference type="Proteomes" id="UP001059596">
    <property type="component" value="Unassembled WGS sequence"/>
</dbReference>
<feature type="domain" description="Protein TsetseEP" evidence="4">
    <location>
        <begin position="885"/>
        <end position="1003"/>
    </location>
</feature>
<feature type="compositionally biased region" description="Low complexity" evidence="2">
    <location>
        <begin position="503"/>
        <end position="561"/>
    </location>
</feature>
<feature type="region of interest" description="Disordered" evidence="2">
    <location>
        <begin position="1028"/>
        <end position="1054"/>
    </location>
</feature>
<feature type="signal peptide" evidence="3">
    <location>
        <begin position="1"/>
        <end position="16"/>
    </location>
</feature>
<dbReference type="InterPro" id="IPR007931">
    <property type="entry name" value="TsetseEP"/>
</dbReference>
<evidence type="ECO:0000313" key="6">
    <source>
        <dbReference type="Proteomes" id="UP001059596"/>
    </source>
</evidence>
<dbReference type="Pfam" id="PF05267">
    <property type="entry name" value="DUF725"/>
    <property type="match status" value="5"/>
</dbReference>
<evidence type="ECO:0000259" key="4">
    <source>
        <dbReference type="Pfam" id="PF05267"/>
    </source>
</evidence>
<keyword evidence="6" id="KW-1185">Reference proteome</keyword>
<reference evidence="5" key="1">
    <citation type="journal article" date="2023" name="Genome Biol. Evol.">
        <title>Long-read-based Genome Assembly of Drosophila gunungcola Reveals Fewer Chemosensory Genes in Flower-breeding Species.</title>
        <authorList>
            <person name="Negi A."/>
            <person name="Liao B.Y."/>
            <person name="Yeh S.D."/>
        </authorList>
    </citation>
    <scope>NUCLEOTIDE SEQUENCE</scope>
    <source>
        <strain evidence="5">Sukarami</strain>
    </source>
</reference>
<organism evidence="5 6">
    <name type="scientific">Drosophila gunungcola</name>
    <name type="common">fruit fly</name>
    <dbReference type="NCBI Taxonomy" id="103775"/>
    <lineage>
        <taxon>Eukaryota</taxon>
        <taxon>Metazoa</taxon>
        <taxon>Ecdysozoa</taxon>
        <taxon>Arthropoda</taxon>
        <taxon>Hexapoda</taxon>
        <taxon>Insecta</taxon>
        <taxon>Pterygota</taxon>
        <taxon>Neoptera</taxon>
        <taxon>Endopterygota</taxon>
        <taxon>Diptera</taxon>
        <taxon>Brachycera</taxon>
        <taxon>Muscomorpha</taxon>
        <taxon>Ephydroidea</taxon>
        <taxon>Drosophilidae</taxon>
        <taxon>Drosophila</taxon>
        <taxon>Sophophora</taxon>
    </lineage>
</organism>
<feature type="non-terminal residue" evidence="5">
    <location>
        <position position="1"/>
    </location>
</feature>
<feature type="domain" description="Protein TsetseEP" evidence="4">
    <location>
        <begin position="598"/>
        <end position="702"/>
    </location>
</feature>
<feature type="compositionally biased region" description="Low complexity" evidence="2">
    <location>
        <begin position="1028"/>
        <end position="1046"/>
    </location>
</feature>
<dbReference type="AlphaFoldDB" id="A0A9Q0BQ85"/>
<comment type="caution">
    <text evidence="5">The sequence shown here is derived from an EMBL/GenBank/DDBJ whole genome shotgun (WGS) entry which is preliminary data.</text>
</comment>
<keyword evidence="1" id="KW-0175">Coiled coil</keyword>
<keyword evidence="3" id="KW-0732">Signal</keyword>
<proteinExistence type="predicted"/>
<feature type="domain" description="Protein TsetseEP" evidence="4">
    <location>
        <begin position="49"/>
        <end position="161"/>
    </location>
</feature>
<evidence type="ECO:0000256" key="2">
    <source>
        <dbReference type="SAM" id="MobiDB-lite"/>
    </source>
</evidence>